<evidence type="ECO:0000313" key="2">
    <source>
        <dbReference type="Proteomes" id="UP000594638"/>
    </source>
</evidence>
<comment type="caution">
    <text evidence="1">The sequence shown here is derived from an EMBL/GenBank/DDBJ whole genome shotgun (WGS) entry which is preliminary data.</text>
</comment>
<dbReference type="AlphaFoldDB" id="A0A8S0QWR3"/>
<dbReference type="Gramene" id="OE9A066554T1">
    <property type="protein sequence ID" value="OE9A066554C1"/>
    <property type="gene ID" value="OE9A066554"/>
</dbReference>
<evidence type="ECO:0000313" key="1">
    <source>
        <dbReference type="EMBL" id="CAA2970432.1"/>
    </source>
</evidence>
<name>A0A8S0QWR3_OLEEU</name>
<sequence length="93" mass="10269">MAEEICSLLHSDSSEGLSREAQLNCFDTMFRGPVPEDLRSCHLQDVIGFKDLSIYDADLAWPLVLDNFVGGDVVVLLEVVVDLGFRVLGIEVD</sequence>
<accession>A0A8S0QWR3</accession>
<keyword evidence="2" id="KW-1185">Reference proteome</keyword>
<gene>
    <name evidence="1" type="ORF">OLEA9_A066554</name>
</gene>
<protein>
    <submittedName>
        <fullName evidence="1">Nuclear pore complex NUP96</fullName>
    </submittedName>
</protein>
<reference evidence="1 2" key="1">
    <citation type="submission" date="2019-12" db="EMBL/GenBank/DDBJ databases">
        <authorList>
            <person name="Alioto T."/>
            <person name="Alioto T."/>
            <person name="Gomez Garrido J."/>
        </authorList>
    </citation>
    <scope>NUCLEOTIDE SEQUENCE [LARGE SCALE GENOMIC DNA]</scope>
</reference>
<proteinExistence type="predicted"/>
<organism evidence="1 2">
    <name type="scientific">Olea europaea subsp. europaea</name>
    <dbReference type="NCBI Taxonomy" id="158383"/>
    <lineage>
        <taxon>Eukaryota</taxon>
        <taxon>Viridiplantae</taxon>
        <taxon>Streptophyta</taxon>
        <taxon>Embryophyta</taxon>
        <taxon>Tracheophyta</taxon>
        <taxon>Spermatophyta</taxon>
        <taxon>Magnoliopsida</taxon>
        <taxon>eudicotyledons</taxon>
        <taxon>Gunneridae</taxon>
        <taxon>Pentapetalae</taxon>
        <taxon>asterids</taxon>
        <taxon>lamiids</taxon>
        <taxon>Lamiales</taxon>
        <taxon>Oleaceae</taxon>
        <taxon>Oleeae</taxon>
        <taxon>Olea</taxon>
    </lineage>
</organism>
<dbReference type="OrthoDB" id="1704809at2759"/>
<dbReference type="EMBL" id="CACTIH010001974">
    <property type="protein sequence ID" value="CAA2970432.1"/>
    <property type="molecule type" value="Genomic_DNA"/>
</dbReference>
<dbReference type="Proteomes" id="UP000594638">
    <property type="component" value="Unassembled WGS sequence"/>
</dbReference>